<dbReference type="PANTHER" id="PTHR43096:SF52">
    <property type="entry name" value="DNAJ HOMOLOG 1, MITOCHONDRIAL-RELATED"/>
    <property type="match status" value="1"/>
</dbReference>
<evidence type="ECO:0000256" key="2">
    <source>
        <dbReference type="SAM" id="MobiDB-lite"/>
    </source>
</evidence>
<evidence type="ECO:0000259" key="3">
    <source>
        <dbReference type="Pfam" id="PF01556"/>
    </source>
</evidence>
<dbReference type="Pfam" id="PF01556">
    <property type="entry name" value="DnaJ_C"/>
    <property type="match status" value="1"/>
</dbReference>
<dbReference type="SUPFAM" id="SSF49493">
    <property type="entry name" value="HSP40/DnaJ peptide-binding domain"/>
    <property type="match status" value="2"/>
</dbReference>
<evidence type="ECO:0000313" key="4">
    <source>
        <dbReference type="EMBL" id="PZP48363.1"/>
    </source>
</evidence>
<dbReference type="Proteomes" id="UP000249645">
    <property type="component" value="Unassembled WGS sequence"/>
</dbReference>
<gene>
    <name evidence="4" type="ORF">DI598_10015</name>
</gene>
<feature type="domain" description="Chaperone DnaJ C-terminal" evidence="3">
    <location>
        <begin position="76"/>
        <end position="220"/>
    </location>
</feature>
<comment type="caution">
    <text evidence="4">The sequence shown here is derived from an EMBL/GenBank/DDBJ whole genome shotgun (WGS) entry which is preliminary data.</text>
</comment>
<dbReference type="PANTHER" id="PTHR43096">
    <property type="entry name" value="DNAJ HOMOLOG 1, MITOCHONDRIAL-RELATED"/>
    <property type="match status" value="1"/>
</dbReference>
<feature type="compositionally biased region" description="Polar residues" evidence="2">
    <location>
        <begin position="19"/>
        <end position="32"/>
    </location>
</feature>
<dbReference type="AlphaFoldDB" id="A0A2W5F0R6"/>
<keyword evidence="1" id="KW-0143">Chaperone</keyword>
<feature type="region of interest" description="Disordered" evidence="2">
    <location>
        <begin position="1"/>
        <end position="36"/>
    </location>
</feature>
<dbReference type="FunFam" id="2.60.260.20:FF:000013">
    <property type="entry name" value="DnaJ subfamily B member 11"/>
    <property type="match status" value="1"/>
</dbReference>
<dbReference type="GO" id="GO:0042026">
    <property type="term" value="P:protein refolding"/>
    <property type="evidence" value="ECO:0007669"/>
    <property type="project" value="TreeGrafter"/>
</dbReference>
<dbReference type="InterPro" id="IPR002939">
    <property type="entry name" value="DnaJ_C"/>
</dbReference>
<dbReference type="Gene3D" id="2.60.260.20">
    <property type="entry name" value="Urease metallochaperone UreE, N-terminal domain"/>
    <property type="match status" value="2"/>
</dbReference>
<proteinExistence type="predicted"/>
<organism evidence="4 5">
    <name type="scientific">Pseudopedobacter saltans</name>
    <dbReference type="NCBI Taxonomy" id="151895"/>
    <lineage>
        <taxon>Bacteria</taxon>
        <taxon>Pseudomonadati</taxon>
        <taxon>Bacteroidota</taxon>
        <taxon>Sphingobacteriia</taxon>
        <taxon>Sphingobacteriales</taxon>
        <taxon>Sphingobacteriaceae</taxon>
        <taxon>Pseudopedobacter</taxon>
    </lineage>
</organism>
<dbReference type="GO" id="GO:0051082">
    <property type="term" value="F:unfolded protein binding"/>
    <property type="evidence" value="ECO:0007669"/>
    <property type="project" value="InterPro"/>
</dbReference>
<accession>A0A2W5F0R6</accession>
<evidence type="ECO:0000313" key="5">
    <source>
        <dbReference type="Proteomes" id="UP000249645"/>
    </source>
</evidence>
<dbReference type="GO" id="GO:0005737">
    <property type="term" value="C:cytoplasm"/>
    <property type="evidence" value="ECO:0007669"/>
    <property type="project" value="TreeGrafter"/>
</dbReference>
<protein>
    <submittedName>
        <fullName evidence="4">Molecular chaperone DnaJ</fullName>
    </submittedName>
</protein>
<dbReference type="EMBL" id="QFOI01000163">
    <property type="protein sequence ID" value="PZP48363.1"/>
    <property type="molecule type" value="Genomic_DNA"/>
</dbReference>
<dbReference type="InterPro" id="IPR008971">
    <property type="entry name" value="HSP40/DnaJ_pept-bd"/>
</dbReference>
<reference evidence="4 5" key="1">
    <citation type="submission" date="2017-11" db="EMBL/GenBank/DDBJ databases">
        <title>Infants hospitalized years apart are colonized by the same room-sourced microbial strains.</title>
        <authorList>
            <person name="Brooks B."/>
            <person name="Olm M.R."/>
            <person name="Firek B.A."/>
            <person name="Baker R."/>
            <person name="Thomas B.C."/>
            <person name="Morowitz M.J."/>
            <person name="Banfield J.F."/>
        </authorList>
    </citation>
    <scope>NUCLEOTIDE SEQUENCE [LARGE SCALE GENOMIC DNA]</scope>
    <source>
        <strain evidence="4">S2_009_000_R2_76</strain>
    </source>
</reference>
<sequence length="239" mass="26511">ENWAHAEQYEQAENARRAQGQSNPFESFNSDGNADWSYSGGDGADFSDFFQSMFGGNSNSGFSGRQRTAFRGQDLNAELHLNLREAAVTHKQEMNINGKTVRISVPAGVYNGQQIKLKGYGNPGSQGGPAGDLYITFVIPEDPIFKRVGDDLYIHKNLDLYTAVLGGEEIVETLDGKVKLKIKPETQNSTKVRVTGKGFPVYKQEGKQGDLYVIWDILIPTNLTEEQKKLFREIANAKN</sequence>
<dbReference type="CDD" id="cd10747">
    <property type="entry name" value="DnaJ_C"/>
    <property type="match status" value="1"/>
</dbReference>
<evidence type="ECO:0000256" key="1">
    <source>
        <dbReference type="ARBA" id="ARBA00023186"/>
    </source>
</evidence>
<name>A0A2W5F0R6_9SPHI</name>
<feature type="non-terminal residue" evidence="4">
    <location>
        <position position="1"/>
    </location>
</feature>